<evidence type="ECO:0000256" key="2">
    <source>
        <dbReference type="ARBA" id="ARBA00022617"/>
    </source>
</evidence>
<evidence type="ECO:0000256" key="4">
    <source>
        <dbReference type="ARBA" id="ARBA00023004"/>
    </source>
</evidence>
<evidence type="ECO:0000256" key="1">
    <source>
        <dbReference type="ARBA" id="ARBA00022448"/>
    </source>
</evidence>
<dbReference type="Gene3D" id="1.10.490.10">
    <property type="entry name" value="Globins"/>
    <property type="match status" value="1"/>
</dbReference>
<organism evidence="6 7">
    <name type="scientific">Labilithrix luteola</name>
    <dbReference type="NCBI Taxonomy" id="1391654"/>
    <lineage>
        <taxon>Bacteria</taxon>
        <taxon>Pseudomonadati</taxon>
        <taxon>Myxococcota</taxon>
        <taxon>Polyangia</taxon>
        <taxon>Polyangiales</taxon>
        <taxon>Labilitrichaceae</taxon>
        <taxon>Labilithrix</taxon>
    </lineage>
</organism>
<evidence type="ECO:0000313" key="7">
    <source>
        <dbReference type="Proteomes" id="UP000064967"/>
    </source>
</evidence>
<dbReference type="STRING" id="1391654.AKJ09_01167"/>
<dbReference type="GO" id="GO:0046872">
    <property type="term" value="F:metal ion binding"/>
    <property type="evidence" value="ECO:0007669"/>
    <property type="project" value="UniProtKB-KW"/>
</dbReference>
<dbReference type="PATRIC" id="fig|1391654.3.peg.1184"/>
<dbReference type="PANTHER" id="PTHR47366:SF1">
    <property type="entry name" value="TWO-ON-TWO HEMOGLOBIN-3"/>
    <property type="match status" value="1"/>
</dbReference>
<reference evidence="6 7" key="1">
    <citation type="submission" date="2015-08" db="EMBL/GenBank/DDBJ databases">
        <authorList>
            <person name="Babu N.S."/>
            <person name="Beckwith C.J."/>
            <person name="Beseler K.G."/>
            <person name="Brison A."/>
            <person name="Carone J.V."/>
            <person name="Caskin T.P."/>
            <person name="Diamond M."/>
            <person name="Durham M.E."/>
            <person name="Foxe J.M."/>
            <person name="Go M."/>
            <person name="Henderson B.A."/>
            <person name="Jones I.B."/>
            <person name="McGettigan J.A."/>
            <person name="Micheletti S.J."/>
            <person name="Nasrallah M.E."/>
            <person name="Ortiz D."/>
            <person name="Piller C.R."/>
            <person name="Privatt S.R."/>
            <person name="Schneider S.L."/>
            <person name="Sharp S."/>
            <person name="Smith T.C."/>
            <person name="Stanton J.D."/>
            <person name="Ullery H.E."/>
            <person name="Wilson R.J."/>
            <person name="Serrano M.G."/>
            <person name="Buck G."/>
            <person name="Lee V."/>
            <person name="Wang Y."/>
            <person name="Carvalho R."/>
            <person name="Voegtly L."/>
            <person name="Shi R."/>
            <person name="Duckworth R."/>
            <person name="Johnson A."/>
            <person name="Loviza R."/>
            <person name="Walstead R."/>
            <person name="Shah Z."/>
            <person name="Kiflezghi M."/>
            <person name="Wade K."/>
            <person name="Ball S.L."/>
            <person name="Bradley K.W."/>
            <person name="Asai D.J."/>
            <person name="Bowman C.A."/>
            <person name="Russell D.A."/>
            <person name="Pope W.H."/>
            <person name="Jacobs-Sera D."/>
            <person name="Hendrix R.W."/>
            <person name="Hatfull G.F."/>
        </authorList>
    </citation>
    <scope>NUCLEOTIDE SEQUENCE [LARGE SCALE GENOMIC DNA]</scope>
    <source>
        <strain evidence="6 7">DSM 27648</strain>
    </source>
</reference>
<dbReference type="GO" id="GO:0019825">
    <property type="term" value="F:oxygen binding"/>
    <property type="evidence" value="ECO:0007669"/>
    <property type="project" value="InterPro"/>
</dbReference>
<dbReference type="GO" id="GO:0020037">
    <property type="term" value="F:heme binding"/>
    <property type="evidence" value="ECO:0007669"/>
    <property type="project" value="InterPro"/>
</dbReference>
<keyword evidence="4" id="KW-0408">Iron</keyword>
<dbReference type="EMBL" id="CP012333">
    <property type="protein sequence ID" value="AKU94503.1"/>
    <property type="molecule type" value="Genomic_DNA"/>
</dbReference>
<dbReference type="InterPro" id="IPR009050">
    <property type="entry name" value="Globin-like_sf"/>
</dbReference>
<dbReference type="Proteomes" id="UP000064967">
    <property type="component" value="Chromosome"/>
</dbReference>
<dbReference type="GO" id="GO:0005344">
    <property type="term" value="F:oxygen carrier activity"/>
    <property type="evidence" value="ECO:0007669"/>
    <property type="project" value="InterPro"/>
</dbReference>
<sequence>MTTTPLGPNHTPFDRLGHDAAVDLAKRFYDHMDAHEPALVAVHRQDDEGRIAPIVRERFTAFLVEWLGGPALYSPKHGHPRLRMRHAPFPIGTDLRDAWVRCMKAALDHPTVDDEVREYLNRRFAEVADFLRNRPDA</sequence>
<dbReference type="CDD" id="cd14773">
    <property type="entry name" value="TrHb2_PhHbO-like_O"/>
    <property type="match status" value="1"/>
</dbReference>
<evidence type="ECO:0000313" key="6">
    <source>
        <dbReference type="EMBL" id="AKU94503.1"/>
    </source>
</evidence>
<dbReference type="Pfam" id="PF01152">
    <property type="entry name" value="Bac_globin"/>
    <property type="match status" value="1"/>
</dbReference>
<keyword evidence="1" id="KW-0813">Transport</keyword>
<dbReference type="SUPFAM" id="SSF46458">
    <property type="entry name" value="Globin-like"/>
    <property type="match status" value="1"/>
</dbReference>
<dbReference type="PANTHER" id="PTHR47366">
    <property type="entry name" value="TWO-ON-TWO HEMOGLOBIN-3"/>
    <property type="match status" value="1"/>
</dbReference>
<keyword evidence="2" id="KW-0349">Heme</keyword>
<keyword evidence="3" id="KW-0479">Metal-binding</keyword>
<evidence type="ECO:0000256" key="3">
    <source>
        <dbReference type="ARBA" id="ARBA00022723"/>
    </source>
</evidence>
<comment type="similarity">
    <text evidence="5">Belongs to the truncated hemoglobin family. Group II subfamily.</text>
</comment>
<proteinExistence type="inferred from homology"/>
<dbReference type="AlphaFoldDB" id="A0A0K1PLU0"/>
<dbReference type="KEGG" id="llu:AKJ09_01167"/>
<dbReference type="InterPro" id="IPR001486">
    <property type="entry name" value="Hemoglobin_trunc"/>
</dbReference>
<protein>
    <submittedName>
        <fullName evidence="6">Hemoglobin-like protein HbO</fullName>
    </submittedName>
</protein>
<dbReference type="InterPro" id="IPR012292">
    <property type="entry name" value="Globin/Proto"/>
</dbReference>
<evidence type="ECO:0000256" key="5">
    <source>
        <dbReference type="ARBA" id="ARBA00034496"/>
    </source>
</evidence>
<dbReference type="InterPro" id="IPR044203">
    <property type="entry name" value="GlbO/GLB3-like"/>
</dbReference>
<accession>A0A0K1PLU0</accession>
<dbReference type="RefSeq" id="WP_169927270.1">
    <property type="nucleotide sequence ID" value="NZ_CP012333.1"/>
</dbReference>
<name>A0A0K1PLU0_9BACT</name>
<keyword evidence="7" id="KW-1185">Reference proteome</keyword>
<gene>
    <name evidence="6" type="ORF">AKJ09_01167</name>
</gene>